<feature type="region of interest" description="Disordered" evidence="3">
    <location>
        <begin position="155"/>
        <end position="188"/>
    </location>
</feature>
<name>A0A8J6CE22_DIALT</name>
<proteinExistence type="predicted"/>
<dbReference type="GO" id="GO:0016491">
    <property type="term" value="F:oxidoreductase activity"/>
    <property type="evidence" value="ECO:0007669"/>
    <property type="project" value="UniProtKB-KW"/>
</dbReference>
<feature type="region of interest" description="Disordered" evidence="3">
    <location>
        <begin position="112"/>
        <end position="136"/>
    </location>
</feature>
<protein>
    <submittedName>
        <fullName evidence="7">Uncharacterized protein</fullName>
    </submittedName>
</protein>
<evidence type="ECO:0000256" key="3">
    <source>
        <dbReference type="SAM" id="MobiDB-lite"/>
    </source>
</evidence>
<comment type="caution">
    <text evidence="7">The sequence shown here is derived from an EMBL/GenBank/DDBJ whole genome shotgun (WGS) entry which is preliminary data.</text>
</comment>
<dbReference type="InterPro" id="IPR049516">
    <property type="entry name" value="FAD-depend_C"/>
</dbReference>
<dbReference type="PRINTS" id="PR00419">
    <property type="entry name" value="ADXRDTASE"/>
</dbReference>
<dbReference type="PANTHER" id="PTHR42842">
    <property type="entry name" value="FAD/NAD(P)-BINDING OXIDOREDUCTASE"/>
    <property type="match status" value="1"/>
</dbReference>
<evidence type="ECO:0000259" key="5">
    <source>
        <dbReference type="Pfam" id="PF01266"/>
    </source>
</evidence>
<dbReference type="InterPro" id="IPR036188">
    <property type="entry name" value="FAD/NAD-bd_sf"/>
</dbReference>
<organism evidence="7 8">
    <name type="scientific">Diacronema lutheri</name>
    <name type="common">Unicellular marine alga</name>
    <name type="synonym">Monochrysis lutheri</name>
    <dbReference type="NCBI Taxonomy" id="2081491"/>
    <lineage>
        <taxon>Eukaryota</taxon>
        <taxon>Haptista</taxon>
        <taxon>Haptophyta</taxon>
        <taxon>Pavlovophyceae</taxon>
        <taxon>Pavlovales</taxon>
        <taxon>Pavlovaceae</taxon>
        <taxon>Diacronema</taxon>
    </lineage>
</organism>
<evidence type="ECO:0000256" key="2">
    <source>
        <dbReference type="ARBA" id="ARBA00023002"/>
    </source>
</evidence>
<evidence type="ECO:0000259" key="4">
    <source>
        <dbReference type="Pfam" id="PF00890"/>
    </source>
</evidence>
<accession>A0A8J6CE22</accession>
<keyword evidence="8" id="KW-1185">Reference proteome</keyword>
<dbReference type="AlphaFoldDB" id="A0A8J6CE22"/>
<feature type="region of interest" description="Disordered" evidence="3">
    <location>
        <begin position="422"/>
        <end position="455"/>
    </location>
</feature>
<dbReference type="Pfam" id="PF01266">
    <property type="entry name" value="DAO"/>
    <property type="match status" value="1"/>
</dbReference>
<dbReference type="Pfam" id="PF00890">
    <property type="entry name" value="FAD_binding_2"/>
    <property type="match status" value="1"/>
</dbReference>
<feature type="domain" description="FAD dependent oxidoreductase" evidence="5">
    <location>
        <begin position="308"/>
        <end position="378"/>
    </location>
</feature>
<dbReference type="OrthoDB" id="2690153at2759"/>
<dbReference type="InterPro" id="IPR006076">
    <property type="entry name" value="FAD-dep_OxRdtase"/>
</dbReference>
<sequence length="688" mass="71795">MAFGAFLLAAGHIVRGPWDARVAQRSSVACAAPLGPPTRLWRLSGVSVPFDQATFGVDCKTGDPQPWWKDESAGGVSDALRDAIAQTLGVGVELLERPDAITVVRRSLDARPRAARGSGRAAADRRRREPDAEHDDRPRYAYIVDVALPASARLRKSDQLVPRDEACPTPTPPVTAVRPDASAPSHGPADTGRVVVVGAGPAGLFAALTLVDAGVRDITIIERGQPVEGRGKDIGKLIHRRELNVESNFCYGEGGAGTWSDGKLTTRIGRNSAAVRLVLERLVTHGAPARILVDGKPHLGTDRLVRILIDMRSALLARGVTFRWGTRVDGVLVEGGRAAGVRLANGETLRARSVVLAVGHSARELVEQLRGAGVPLVQKPFAVGFRIEHPQSLINDARLGAYAGAVDSGALPAADYRLTWQPPRADSRRAGGSDGDRDRDRVADGGGDGGAGAVGGGGGGGGDAFSFCMCPGGQIVPTSTSESELCVNGMSFSRRQSKWANSAVVTQVTDAALAPYAAHGALAGLAFQAAIERTAAQMGGGSLVAPVQLAADFLCGALSDPNALPPSSYRLGVRSARLDLIYPPELTRSLRSALRDWDRRMPGFASDPRALLHGVETRTSCPVQIARDERSLECPGISGLYPTGEGAGWAGGIISAAVDGVRVGRALAIASGVSAVSLGGLASARDDR</sequence>
<feature type="domain" description="FAD-dependent oxidoreductase 2 FAD-binding" evidence="4">
    <location>
        <begin position="194"/>
        <end position="229"/>
    </location>
</feature>
<dbReference type="Pfam" id="PF21688">
    <property type="entry name" value="FAD-depend_C"/>
    <property type="match status" value="2"/>
</dbReference>
<evidence type="ECO:0000313" key="7">
    <source>
        <dbReference type="EMBL" id="KAG8464108.1"/>
    </source>
</evidence>
<evidence type="ECO:0000259" key="6">
    <source>
        <dbReference type="Pfam" id="PF21688"/>
    </source>
</evidence>
<feature type="compositionally biased region" description="Gly residues" evidence="3">
    <location>
        <begin position="444"/>
        <end position="455"/>
    </location>
</feature>
<evidence type="ECO:0000313" key="8">
    <source>
        <dbReference type="Proteomes" id="UP000751190"/>
    </source>
</evidence>
<dbReference type="OMA" id="SVYSFCM"/>
<dbReference type="Gene3D" id="3.50.50.60">
    <property type="entry name" value="FAD/NAD(P)-binding domain"/>
    <property type="match status" value="2"/>
</dbReference>
<dbReference type="InterPro" id="IPR028348">
    <property type="entry name" value="FAD-binding_protein"/>
</dbReference>
<evidence type="ECO:0000256" key="1">
    <source>
        <dbReference type="ARBA" id="ARBA00022630"/>
    </source>
</evidence>
<keyword evidence="1" id="KW-0285">Flavoprotein</keyword>
<feature type="domain" description="FAD-dependent protein C-terminal" evidence="6">
    <location>
        <begin position="380"/>
        <end position="422"/>
    </location>
</feature>
<feature type="compositionally biased region" description="Basic and acidic residues" evidence="3">
    <location>
        <begin position="425"/>
        <end position="443"/>
    </location>
</feature>
<feature type="domain" description="FAD-dependent protein C-terminal" evidence="6">
    <location>
        <begin position="463"/>
        <end position="619"/>
    </location>
</feature>
<dbReference type="EMBL" id="JAGTXO010000014">
    <property type="protein sequence ID" value="KAG8464108.1"/>
    <property type="molecule type" value="Genomic_DNA"/>
</dbReference>
<dbReference type="PANTHER" id="PTHR42842:SF3">
    <property type="entry name" value="FAD_NAD(P)-BINDING OXIDOREDUCTASE FAMILY PROTEIN"/>
    <property type="match status" value="1"/>
</dbReference>
<dbReference type="Proteomes" id="UP000751190">
    <property type="component" value="Unassembled WGS sequence"/>
</dbReference>
<reference evidence="7" key="1">
    <citation type="submission" date="2021-05" db="EMBL/GenBank/DDBJ databases">
        <title>The genome of the haptophyte Pavlova lutheri (Diacronema luteri, Pavlovales) - a model for lipid biosynthesis in eukaryotic algae.</title>
        <authorList>
            <person name="Hulatt C.J."/>
            <person name="Posewitz M.C."/>
        </authorList>
    </citation>
    <scope>NUCLEOTIDE SEQUENCE</scope>
    <source>
        <strain evidence="7">NIVA-4/92</strain>
    </source>
</reference>
<gene>
    <name evidence="7" type="ORF">KFE25_000276</name>
</gene>
<feature type="compositionally biased region" description="Basic and acidic residues" evidence="3">
    <location>
        <begin position="122"/>
        <end position="136"/>
    </location>
</feature>
<dbReference type="SUPFAM" id="SSF51905">
    <property type="entry name" value="FAD/NAD(P)-binding domain"/>
    <property type="match status" value="1"/>
</dbReference>
<dbReference type="InterPro" id="IPR003953">
    <property type="entry name" value="FAD-dep_OxRdtase_2_FAD-bd"/>
</dbReference>
<feature type="compositionally biased region" description="Basic and acidic residues" evidence="3">
    <location>
        <begin position="155"/>
        <end position="166"/>
    </location>
</feature>
<keyword evidence="2" id="KW-0560">Oxidoreductase</keyword>